<organism evidence="1 2">
    <name type="scientific">Alteromonas mediterranea (strain DSM 17117 / CIP 110805 / LMG 28347 / Deep ecotype)</name>
    <dbReference type="NCBI Taxonomy" id="1774373"/>
    <lineage>
        <taxon>Bacteria</taxon>
        <taxon>Pseudomonadati</taxon>
        <taxon>Pseudomonadota</taxon>
        <taxon>Gammaproteobacteria</taxon>
        <taxon>Alteromonadales</taxon>
        <taxon>Alteromonadaceae</taxon>
        <taxon>Alteromonas/Salinimonas group</taxon>
        <taxon>Alteromonas</taxon>
    </lineage>
</organism>
<evidence type="ECO:0000313" key="2">
    <source>
        <dbReference type="Proteomes" id="UP000001870"/>
    </source>
</evidence>
<dbReference type="HOGENOM" id="CLU_3163876_0_0_6"/>
<sequence length="47" mass="5374">MFKIKILHFKDKKNVFALAQGHVPLKQILIKIGMNIPHAGALPKVYY</sequence>
<protein>
    <submittedName>
        <fullName evidence="1">Uncharacterized protein</fullName>
    </submittedName>
</protein>
<evidence type="ECO:0000313" key="1">
    <source>
        <dbReference type="EMBL" id="AEA99072.1"/>
    </source>
</evidence>
<reference evidence="1 2" key="1">
    <citation type="journal article" date="2008" name="ISME J.">
        <title>Comparative genomics of two ecotypes of the marine planktonic copiotroph Alteromonas macleodii suggests alternative lifestyles associated with different kinds of particulate organic matter.</title>
        <authorList>
            <person name="Ivars-Martinez E."/>
            <person name="Martin-Cuadrado A.B."/>
            <person name="D'Auria G."/>
            <person name="Mira A."/>
            <person name="Ferriera S."/>
            <person name="Johnson J."/>
            <person name="Friedman R."/>
            <person name="Rodriguez-Valera F."/>
        </authorList>
    </citation>
    <scope>NUCLEOTIDE SEQUENCE [LARGE SCALE GENOMIC DNA]</scope>
    <source>
        <strain evidence="2">DSM 17117 / CIP 110805 / LMG 28347 / Deep ecotype</strain>
    </source>
</reference>
<reference evidence="1 2" key="2">
    <citation type="journal article" date="2015" name="Antonie Van Leeuwenhoek">
        <title>Ecophysiological diversity of a novel member of the genus Alteromonas, and description of Alteromonas mediterranea sp. nov.</title>
        <authorList>
            <person name="Ivanova E.P."/>
            <person name="Lopez-Perez M."/>
            <person name="Zabalos M."/>
            <person name="Nguyen S.H."/>
            <person name="Webb H.K."/>
            <person name="Ryan J."/>
            <person name="Lagutin K."/>
            <person name="Vyssotski M."/>
            <person name="Crawford R.J."/>
            <person name="Rodriguez-Valera F."/>
        </authorList>
    </citation>
    <scope>NUCLEOTIDE SEQUENCE [LARGE SCALE GENOMIC DNA]</scope>
    <source>
        <strain evidence="2">DSM 17117 / CIP 110805 / LMG 28347 / Deep ecotype</strain>
    </source>
</reference>
<accession>F2GCB6</accession>
<gene>
    <name evidence="1" type="ordered locus">MADE_1014690</name>
</gene>
<dbReference type="AlphaFoldDB" id="F2GCB6"/>
<proteinExistence type="predicted"/>
<keyword evidence="2" id="KW-1185">Reference proteome</keyword>
<dbReference type="KEGG" id="amc:MADE_1014690"/>
<dbReference type="EMBL" id="CP001103">
    <property type="protein sequence ID" value="AEA99072.1"/>
    <property type="molecule type" value="Genomic_DNA"/>
</dbReference>
<name>F2GCB6_ALTMD</name>
<dbReference type="Proteomes" id="UP000001870">
    <property type="component" value="Chromosome"/>
</dbReference>